<accession>A0ABT1WEJ8</accession>
<evidence type="ECO:0000313" key="2">
    <source>
        <dbReference type="Proteomes" id="UP001204142"/>
    </source>
</evidence>
<protein>
    <submittedName>
        <fullName evidence="1">DUF4936 family protein</fullName>
    </submittedName>
</protein>
<sequence length="97" mass="11245">MNVLYTYYRVPSVHDDWCEKAARLLLSQVLLAGAANTRLYRRIEPGKTYTTWMEMVELPAAADVDRWQQRLDQLASLCFASTAYFPQRIHEVFQACA</sequence>
<organism evidence="1 2">
    <name type="scientific">Limnobacter humi</name>
    <dbReference type="NCBI Taxonomy" id="1778671"/>
    <lineage>
        <taxon>Bacteria</taxon>
        <taxon>Pseudomonadati</taxon>
        <taxon>Pseudomonadota</taxon>
        <taxon>Betaproteobacteria</taxon>
        <taxon>Burkholderiales</taxon>
        <taxon>Burkholderiaceae</taxon>
        <taxon>Limnobacter</taxon>
    </lineage>
</organism>
<comment type="caution">
    <text evidence="1">The sequence shown here is derived from an EMBL/GenBank/DDBJ whole genome shotgun (WGS) entry which is preliminary data.</text>
</comment>
<reference evidence="1 2" key="1">
    <citation type="submission" date="2022-07" db="EMBL/GenBank/DDBJ databases">
        <authorList>
            <person name="Xamxidin M."/>
            <person name="Wu M."/>
        </authorList>
    </citation>
    <scope>NUCLEOTIDE SEQUENCE [LARGE SCALE GENOMIC DNA]</scope>
    <source>
        <strain evidence="1 2">NBRC 111650</strain>
    </source>
</reference>
<dbReference type="Proteomes" id="UP001204142">
    <property type="component" value="Unassembled WGS sequence"/>
</dbReference>
<dbReference type="InterPro" id="IPR032556">
    <property type="entry name" value="DUF4936"/>
</dbReference>
<dbReference type="Pfam" id="PF16290">
    <property type="entry name" value="DUF4936"/>
    <property type="match status" value="1"/>
</dbReference>
<proteinExistence type="predicted"/>
<dbReference type="RefSeq" id="WP_256763722.1">
    <property type="nucleotide sequence ID" value="NZ_JANIGO010000002.1"/>
</dbReference>
<dbReference type="EMBL" id="JANIGO010000002">
    <property type="protein sequence ID" value="MCQ8895948.1"/>
    <property type="molecule type" value="Genomic_DNA"/>
</dbReference>
<gene>
    <name evidence="1" type="ORF">NQT62_05780</name>
</gene>
<evidence type="ECO:0000313" key="1">
    <source>
        <dbReference type="EMBL" id="MCQ8895948.1"/>
    </source>
</evidence>
<name>A0ABT1WEJ8_9BURK</name>
<keyword evidence="2" id="KW-1185">Reference proteome</keyword>